<dbReference type="GO" id="GO:0016887">
    <property type="term" value="F:ATP hydrolysis activity"/>
    <property type="evidence" value="ECO:0007669"/>
    <property type="project" value="InterPro"/>
</dbReference>
<dbReference type="Gene3D" id="3.40.50.300">
    <property type="entry name" value="P-loop containing nucleotide triphosphate hydrolases"/>
    <property type="match status" value="2"/>
</dbReference>
<feature type="transmembrane region" description="Helical" evidence="9">
    <location>
        <begin position="54"/>
        <end position="71"/>
    </location>
</feature>
<feature type="domain" description="ABC transmembrane type-1" evidence="11">
    <location>
        <begin position="258"/>
        <end position="546"/>
    </location>
</feature>
<dbReference type="PANTHER" id="PTHR24223">
    <property type="entry name" value="ATP-BINDING CASSETTE SUB-FAMILY C"/>
    <property type="match status" value="1"/>
</dbReference>
<feature type="domain" description="ABC transmembrane type-1" evidence="11">
    <location>
        <begin position="850"/>
        <end position="1121"/>
    </location>
</feature>
<feature type="transmembrane region" description="Helical" evidence="9">
    <location>
        <begin position="253"/>
        <end position="274"/>
    </location>
</feature>
<feature type="transmembrane region" description="Helical" evidence="9">
    <location>
        <begin position="91"/>
        <end position="107"/>
    </location>
</feature>
<feature type="domain" description="ABC transporter" evidence="10">
    <location>
        <begin position="544"/>
        <end position="795"/>
    </location>
</feature>
<evidence type="ECO:0000313" key="12">
    <source>
        <dbReference type="EMBL" id="KAJ7042972.1"/>
    </source>
</evidence>
<feature type="transmembrane region" description="Helical" evidence="9">
    <location>
        <begin position="20"/>
        <end position="42"/>
    </location>
</feature>
<evidence type="ECO:0000259" key="11">
    <source>
        <dbReference type="PROSITE" id="PS50929"/>
    </source>
</evidence>
<protein>
    <submittedName>
        <fullName evidence="12">Multidrug resistance-associated ABC transporter</fullName>
    </submittedName>
</protein>
<dbReference type="PROSITE" id="PS00211">
    <property type="entry name" value="ABC_TRANSPORTER_1"/>
    <property type="match status" value="2"/>
</dbReference>
<comment type="subcellular location">
    <subcellularLocation>
        <location evidence="1">Membrane</location>
        <topology evidence="1">Multi-pass membrane protein</topology>
    </subcellularLocation>
</comment>
<evidence type="ECO:0000259" key="10">
    <source>
        <dbReference type="PROSITE" id="PS50893"/>
    </source>
</evidence>
<organism evidence="12 13">
    <name type="scientific">Mycena alexandri</name>
    <dbReference type="NCBI Taxonomy" id="1745969"/>
    <lineage>
        <taxon>Eukaryota</taxon>
        <taxon>Fungi</taxon>
        <taxon>Dikarya</taxon>
        <taxon>Basidiomycota</taxon>
        <taxon>Agaricomycotina</taxon>
        <taxon>Agaricomycetes</taxon>
        <taxon>Agaricomycetidae</taxon>
        <taxon>Agaricales</taxon>
        <taxon>Marasmiineae</taxon>
        <taxon>Mycenaceae</taxon>
        <taxon>Mycena</taxon>
    </lineage>
</organism>
<dbReference type="SUPFAM" id="SSF90123">
    <property type="entry name" value="ABC transporter transmembrane region"/>
    <property type="match status" value="2"/>
</dbReference>
<dbReference type="GO" id="GO:0005524">
    <property type="term" value="F:ATP binding"/>
    <property type="evidence" value="ECO:0007669"/>
    <property type="project" value="UniProtKB-KW"/>
</dbReference>
<feature type="transmembrane region" description="Helical" evidence="9">
    <location>
        <begin position="379"/>
        <end position="400"/>
    </location>
</feature>
<dbReference type="GO" id="GO:0140359">
    <property type="term" value="F:ABC-type transporter activity"/>
    <property type="evidence" value="ECO:0007669"/>
    <property type="project" value="InterPro"/>
</dbReference>
<feature type="transmembrane region" description="Helical" evidence="9">
    <location>
        <begin position="891"/>
        <end position="917"/>
    </location>
</feature>
<dbReference type="SUPFAM" id="SSF52540">
    <property type="entry name" value="P-loop containing nucleoside triphosphate hydrolases"/>
    <property type="match status" value="2"/>
</dbReference>
<dbReference type="Pfam" id="PF00664">
    <property type="entry name" value="ABC_membrane"/>
    <property type="match status" value="2"/>
</dbReference>
<accession>A0AAD6TFI6</accession>
<feature type="transmembrane region" description="Helical" evidence="9">
    <location>
        <begin position="406"/>
        <end position="426"/>
    </location>
</feature>
<dbReference type="CDD" id="cd18604">
    <property type="entry name" value="ABC_6TM_VMR1_D2_like"/>
    <property type="match status" value="1"/>
</dbReference>
<evidence type="ECO:0000256" key="1">
    <source>
        <dbReference type="ARBA" id="ARBA00004141"/>
    </source>
</evidence>
<dbReference type="Proteomes" id="UP001218188">
    <property type="component" value="Unassembled WGS sequence"/>
</dbReference>
<gene>
    <name evidence="12" type="ORF">C8F04DRAFT_1176047</name>
</gene>
<dbReference type="InterPro" id="IPR036640">
    <property type="entry name" value="ABC1_TM_sf"/>
</dbReference>
<keyword evidence="2" id="KW-0813">Transport</keyword>
<dbReference type="EMBL" id="JARJCM010000011">
    <property type="protein sequence ID" value="KAJ7042972.1"/>
    <property type="molecule type" value="Genomic_DNA"/>
</dbReference>
<evidence type="ECO:0000256" key="6">
    <source>
        <dbReference type="ARBA" id="ARBA00022840"/>
    </source>
</evidence>
<dbReference type="InterPro" id="IPR003439">
    <property type="entry name" value="ABC_transporter-like_ATP-bd"/>
</dbReference>
<keyword evidence="7 9" id="KW-1133">Transmembrane helix</keyword>
<dbReference type="Pfam" id="PF00005">
    <property type="entry name" value="ABC_tran"/>
    <property type="match status" value="1"/>
</dbReference>
<dbReference type="PANTHER" id="PTHR24223:SF356">
    <property type="entry name" value="ATP-BINDING CASSETTE TRANSPORTER ABC4"/>
    <property type="match status" value="1"/>
</dbReference>
<comment type="caution">
    <text evidence="12">The sequence shown here is derived from an EMBL/GenBank/DDBJ whole genome shotgun (WGS) entry which is preliminary data.</text>
</comment>
<keyword evidence="3 9" id="KW-0812">Transmembrane</keyword>
<evidence type="ECO:0000256" key="3">
    <source>
        <dbReference type="ARBA" id="ARBA00022692"/>
    </source>
</evidence>
<dbReference type="InterPro" id="IPR050173">
    <property type="entry name" value="ABC_transporter_C-like"/>
</dbReference>
<dbReference type="InterPro" id="IPR017871">
    <property type="entry name" value="ABC_transporter-like_CS"/>
</dbReference>
<keyword evidence="6" id="KW-0067">ATP-binding</keyword>
<proteinExistence type="predicted"/>
<dbReference type="PROSITE" id="PS50893">
    <property type="entry name" value="ABC_TRANSPORTER_2"/>
    <property type="match status" value="2"/>
</dbReference>
<evidence type="ECO:0000256" key="8">
    <source>
        <dbReference type="ARBA" id="ARBA00023136"/>
    </source>
</evidence>
<keyword evidence="4" id="KW-0677">Repeat</keyword>
<keyword evidence="5" id="KW-0547">Nucleotide-binding</keyword>
<keyword evidence="13" id="KW-1185">Reference proteome</keyword>
<evidence type="ECO:0000256" key="7">
    <source>
        <dbReference type="ARBA" id="ARBA00022989"/>
    </source>
</evidence>
<evidence type="ECO:0000313" key="13">
    <source>
        <dbReference type="Proteomes" id="UP001218188"/>
    </source>
</evidence>
<evidence type="ECO:0000256" key="2">
    <source>
        <dbReference type="ARBA" id="ARBA00022448"/>
    </source>
</evidence>
<feature type="domain" description="ABC transporter" evidence="10">
    <location>
        <begin position="1189"/>
        <end position="1414"/>
    </location>
</feature>
<feature type="transmembrane region" description="Helical" evidence="9">
    <location>
        <begin position="294"/>
        <end position="313"/>
    </location>
</feature>
<evidence type="ECO:0000256" key="9">
    <source>
        <dbReference type="SAM" id="Phobius"/>
    </source>
</evidence>
<keyword evidence="8 9" id="KW-0472">Membrane</keyword>
<dbReference type="CDD" id="cd18596">
    <property type="entry name" value="ABC_6TM_VMR1_D1_like"/>
    <property type="match status" value="1"/>
</dbReference>
<evidence type="ECO:0000256" key="4">
    <source>
        <dbReference type="ARBA" id="ARBA00022737"/>
    </source>
</evidence>
<evidence type="ECO:0000256" key="5">
    <source>
        <dbReference type="ARBA" id="ARBA00022741"/>
    </source>
</evidence>
<reference evidence="12" key="1">
    <citation type="submission" date="2023-03" db="EMBL/GenBank/DDBJ databases">
        <title>Massive genome expansion in bonnet fungi (Mycena s.s.) driven by repeated elements and novel gene families across ecological guilds.</title>
        <authorList>
            <consortium name="Lawrence Berkeley National Laboratory"/>
            <person name="Harder C.B."/>
            <person name="Miyauchi S."/>
            <person name="Viragh M."/>
            <person name="Kuo A."/>
            <person name="Thoen E."/>
            <person name="Andreopoulos B."/>
            <person name="Lu D."/>
            <person name="Skrede I."/>
            <person name="Drula E."/>
            <person name="Henrissat B."/>
            <person name="Morin E."/>
            <person name="Kohler A."/>
            <person name="Barry K."/>
            <person name="LaButti K."/>
            <person name="Morin E."/>
            <person name="Salamov A."/>
            <person name="Lipzen A."/>
            <person name="Mereny Z."/>
            <person name="Hegedus B."/>
            <person name="Baldrian P."/>
            <person name="Stursova M."/>
            <person name="Weitz H."/>
            <person name="Taylor A."/>
            <person name="Grigoriev I.V."/>
            <person name="Nagy L.G."/>
            <person name="Martin F."/>
            <person name="Kauserud H."/>
        </authorList>
    </citation>
    <scope>NUCLEOTIDE SEQUENCE</scope>
    <source>
        <strain evidence="12">CBHHK200</strain>
    </source>
</reference>
<name>A0AAD6TFI6_9AGAR</name>
<dbReference type="FunFam" id="1.20.1560.10:FF:000013">
    <property type="entry name" value="ABC transporter C family member 2"/>
    <property type="match status" value="1"/>
</dbReference>
<dbReference type="PROSITE" id="PS50929">
    <property type="entry name" value="ABC_TM1F"/>
    <property type="match status" value="2"/>
</dbReference>
<dbReference type="InterPro" id="IPR027417">
    <property type="entry name" value="P-loop_NTPase"/>
</dbReference>
<sequence>MPDLNPRSLTSLGSDMDLLAVPVIASTLSAMVLGAHVIFRPANKRYRGAKKQNRLLDIGRLVSCLTLLVLLTRDETWSRGSSVNLEVNPSATYIYVSMLALVSILGQPPISDNAASHLTVVLISTLAVYLYRDVLPLGTVFDTPKDSSEGIRLWLKICLLAFAGCLVPLLTPRRYSPVNPLNPVDVPNPEQTASILSLALYTFLDDTIFLAHRLGRLPYDLFPPLADYDSAEYLRSQNFQQGRHLFFGIIRIFRFDIFVLGVTSAVIVLGRLVAPVGLNRLLHYIETQGEGETYRPWVWVLWLFLGPTIHSLGDHWYMYIASRIGVRTEAILTELIFEHALRMRIKSEPSAKGRNSPGKLNLNNMITTDIRIIIGSKRLLLSLVYMPLMFILSIWFLYAILGWSTFVGLATIFAMLPVPGYLGKWVQTAQRGLARNRDARVQSVTETINLLRMIKFFGWETKMSAEVAAKRQMELVCLWKRKLLDLVNGCINILLPIATKLTTYAAYVVIMRQPLTASKVFSSMTVFDVLKTSVESILSSYTQFLTSKVSFDRIDSFLRKTELLDVNSSEVKSVVPPEHRDEIGIHNATFSCGKTSLLLSLLGFPPYFLVDAYYSYLPLGETYFTSSQDPESWYNLPRDGGVAYAAQESWVQSATIKACSENILFGAEFDSERYRKVLHQCCLERDLELFASGDEQVVGERGLTLSGGQKARVTLARAIVHSAKWIVEKCFAGDLIAGRTVLLVTRNIALTRSISQFAVSLGLDGRVMSQGTIHDALKVNEKLSIEASDDQARLESAPDEINTFDISDKKSSTSGKLIMPEEIVQGNVGWSPVRLYLRSLGGTHPHLFFLALLAGFVLQNSAGNLQTWYLGYWSSQYDTKPASEVRVLYHLSVYGSILLLLFLFYACGFLVYTFGILRASETLHQQLIDSVLGTTLRWLDTTPTSRIIARATQDMGMVDGPPTASLRSLLDHTVSMAVTLSAIVLFTTPIFFAPGVTLFLLGSYCGRLFMPARISVKREMSNARSPILGHFSAAVTGLISIRAYACQDAFIHESLRRLNRYTRTARLSFDLTRWSAIRTEMLGNVFVASLAAYLVYFKNYNAANTGFTLQAAVRFGETVTSWILGLNDFELMCECYRGYRILPFNRIVARFTANSLERIEAYINIEQEPKPTMSGIPPAAWPTSGELVVRNLSVRYSDDGPDVLHDISFSVKSGERIGVGEDLDDLSFDPTADRYYQVGRTGAGKSSLTLALLRAIPTKGSVSYGGITTSSVNLDALRSKITIIPQMPELLSGTLRQNLDPFGQFGDAELDTALHTAGLSSLQAEAAESNITLETVISSGGNNLSVGQRQVIALARAMVCQSKLLILDEDYKTDAVIQDSLRTRLGSDVTLITVAHRLQSIMNADRIVCLNVPITE</sequence>
<dbReference type="GO" id="GO:0016020">
    <property type="term" value="C:membrane"/>
    <property type="evidence" value="ECO:0007669"/>
    <property type="project" value="UniProtKB-SubCell"/>
</dbReference>
<feature type="transmembrane region" description="Helical" evidence="9">
    <location>
        <begin position="151"/>
        <end position="170"/>
    </location>
</feature>
<feature type="transmembrane region" description="Helical" evidence="9">
    <location>
        <begin position="114"/>
        <end position="131"/>
    </location>
</feature>
<dbReference type="InterPro" id="IPR011527">
    <property type="entry name" value="ABC1_TM_dom"/>
</dbReference>
<dbReference type="Gene3D" id="1.20.1560.10">
    <property type="entry name" value="ABC transporter type 1, transmembrane domain"/>
    <property type="match status" value="2"/>
</dbReference>